<feature type="non-terminal residue" evidence="1">
    <location>
        <position position="45"/>
    </location>
</feature>
<gene>
    <name evidence="1" type="ORF">METZ01_LOCUS439658</name>
</gene>
<proteinExistence type="predicted"/>
<protein>
    <submittedName>
        <fullName evidence="1">Uncharacterized protein</fullName>
    </submittedName>
</protein>
<accession>A0A382YUA4</accession>
<evidence type="ECO:0000313" key="1">
    <source>
        <dbReference type="EMBL" id="SVD86804.1"/>
    </source>
</evidence>
<reference evidence="1" key="1">
    <citation type="submission" date="2018-05" db="EMBL/GenBank/DDBJ databases">
        <authorList>
            <person name="Lanie J.A."/>
            <person name="Ng W.-L."/>
            <person name="Kazmierczak K.M."/>
            <person name="Andrzejewski T.M."/>
            <person name="Davidsen T.M."/>
            <person name="Wayne K.J."/>
            <person name="Tettelin H."/>
            <person name="Glass J.I."/>
            <person name="Rusch D."/>
            <person name="Podicherti R."/>
            <person name="Tsui H.-C.T."/>
            <person name="Winkler M.E."/>
        </authorList>
    </citation>
    <scope>NUCLEOTIDE SEQUENCE</scope>
</reference>
<dbReference type="AlphaFoldDB" id="A0A382YUA4"/>
<sequence>MALPTISEKGYSSAYSLFSATSGCISPSNLKSTFFFFNISTASLI</sequence>
<dbReference type="EMBL" id="UINC01178574">
    <property type="protein sequence ID" value="SVD86804.1"/>
    <property type="molecule type" value="Genomic_DNA"/>
</dbReference>
<organism evidence="1">
    <name type="scientific">marine metagenome</name>
    <dbReference type="NCBI Taxonomy" id="408172"/>
    <lineage>
        <taxon>unclassified sequences</taxon>
        <taxon>metagenomes</taxon>
        <taxon>ecological metagenomes</taxon>
    </lineage>
</organism>
<name>A0A382YUA4_9ZZZZ</name>